<gene>
    <name evidence="1" type="ORF">EV146_10668</name>
</gene>
<comment type="caution">
    <text evidence="1">The sequence shown here is derived from an EMBL/GenBank/DDBJ whole genome shotgun (WGS) entry which is preliminary data.</text>
</comment>
<evidence type="ECO:0000313" key="1">
    <source>
        <dbReference type="EMBL" id="TCN24869.1"/>
    </source>
</evidence>
<dbReference type="AlphaFoldDB" id="A0A4R2BFZ1"/>
<reference evidence="1 2" key="1">
    <citation type="journal article" date="2015" name="Stand. Genomic Sci.">
        <title>Genomic Encyclopedia of Bacterial and Archaeal Type Strains, Phase III: the genomes of soil and plant-associated and newly described type strains.</title>
        <authorList>
            <person name="Whitman W.B."/>
            <person name="Woyke T."/>
            <person name="Klenk H.P."/>
            <person name="Zhou Y."/>
            <person name="Lilburn T.G."/>
            <person name="Beck B.J."/>
            <person name="De Vos P."/>
            <person name="Vandamme P."/>
            <person name="Eisen J.A."/>
            <person name="Garrity G."/>
            <person name="Hugenholtz P."/>
            <person name="Kyrpides N.C."/>
        </authorList>
    </citation>
    <scope>NUCLEOTIDE SEQUENCE [LARGE SCALE GENOMIC DNA]</scope>
    <source>
        <strain evidence="1 2">CV53</strain>
    </source>
</reference>
<keyword evidence="2" id="KW-1185">Reference proteome</keyword>
<dbReference type="EMBL" id="SLVV01000006">
    <property type="protein sequence ID" value="TCN24869.1"/>
    <property type="molecule type" value="Genomic_DNA"/>
</dbReference>
<dbReference type="RefSeq" id="WP_121612166.1">
    <property type="nucleotide sequence ID" value="NZ_CP033044.1"/>
</dbReference>
<name>A0A4R2BFZ1_9BACI</name>
<accession>A0A4R2BFZ1</accession>
<proteinExistence type="predicted"/>
<organism evidence="1 2">
    <name type="scientific">Mesobacillus foraminis</name>
    <dbReference type="NCBI Taxonomy" id="279826"/>
    <lineage>
        <taxon>Bacteria</taxon>
        <taxon>Bacillati</taxon>
        <taxon>Bacillota</taxon>
        <taxon>Bacilli</taxon>
        <taxon>Bacillales</taxon>
        <taxon>Bacillaceae</taxon>
        <taxon>Mesobacillus</taxon>
    </lineage>
</organism>
<evidence type="ECO:0000313" key="2">
    <source>
        <dbReference type="Proteomes" id="UP000295689"/>
    </source>
</evidence>
<dbReference type="OrthoDB" id="2969222at2"/>
<sequence length="88" mass="9947">MNEPYKFSFFITEVETAEKGLNEKIAVVETSCVHPQAGKTAGIIRVRFNDFGIFPNPEDIAAFTSQLSLRRALAAEIKRYIKPQKPFL</sequence>
<dbReference type="Proteomes" id="UP000295689">
    <property type="component" value="Unassembled WGS sequence"/>
</dbReference>
<protein>
    <submittedName>
        <fullName evidence="1">Uncharacterized protein</fullName>
    </submittedName>
</protein>